<feature type="transmembrane region" description="Helical" evidence="1">
    <location>
        <begin position="161"/>
        <end position="185"/>
    </location>
</feature>
<dbReference type="RefSeq" id="XP_024738038.1">
    <property type="nucleotide sequence ID" value="XM_024878009.1"/>
</dbReference>
<keyword evidence="3" id="KW-1185">Reference proteome</keyword>
<evidence type="ECO:0000313" key="3">
    <source>
        <dbReference type="Proteomes" id="UP000235371"/>
    </source>
</evidence>
<name>A0A2J6TDM6_9HELO</name>
<dbReference type="InParanoid" id="A0A2J6TDM6"/>
<dbReference type="GeneID" id="36586086"/>
<keyword evidence="1" id="KW-0812">Transmembrane</keyword>
<evidence type="ECO:0000313" key="2">
    <source>
        <dbReference type="EMBL" id="PMD61134.1"/>
    </source>
</evidence>
<sequence length="593" mass="65707">MPSSNSATGLRKEAKNINPDEINPLTAMTQLLSNPSPYPPVGGTSTWKIGWKTPVYICTFYLTALLLAIGHFIFAWSLNGQAVPIDGFLRQSYVSAISIAFALSFRSMLSASLSISFIQRLWSLFRLKAMKVSTIDSLLSLLQSPLKLLHFEVLWNARFEWGFAIFCFCIPIATVFPPGALSVVLKEQRQLETNKQVPTFIPTSKLTDNLAFHNGSGIQLVTPRQEVVRVAYRSIMAGSYIAALSPCGQNCTYGLTFQGPTLQCSNVTYQNLSLSAIYADYSVQGGDYRAAGTLVQENFDFEIHYYEEVDLQHEFDPEKYISCFLRRADYFVNVTYTSGTPILDFQVNNSQPINSTTLLVPGTPRNYTNPQPALPDDKDSAAIENLNIWAIYQSMVQAMSGDVGRYSEYDQEVNDTIVLESSLVQYLDDGGLAGVRFDITEDSLNSMLHNITLSTFSLRLWDTSTDVVTRNYVNTYSFAGEQRYNMVVPYAVCLLLALAFVSIGLASLYENSVGASNGFLQTIQTTRGSIALDIAARGSSLGGPDNIPMVLEDLELMFGELKEPYGKEGAVRRAGWGTRDEVRPLVKGEYYDG</sequence>
<dbReference type="PANTHER" id="PTHR35041:SF6">
    <property type="entry name" value="FORMYLMETHIONINE DEFORMYLASE-LIKE PROTEIN-RELATED"/>
    <property type="match status" value="1"/>
</dbReference>
<dbReference type="STRING" id="1095630.A0A2J6TDM6"/>
<dbReference type="EMBL" id="KZ613786">
    <property type="protein sequence ID" value="PMD61134.1"/>
    <property type="molecule type" value="Genomic_DNA"/>
</dbReference>
<keyword evidence="1" id="KW-1133">Transmembrane helix</keyword>
<reference evidence="2 3" key="1">
    <citation type="submission" date="2016-04" db="EMBL/GenBank/DDBJ databases">
        <title>A degradative enzymes factory behind the ericoid mycorrhizal symbiosis.</title>
        <authorList>
            <consortium name="DOE Joint Genome Institute"/>
            <person name="Martino E."/>
            <person name="Morin E."/>
            <person name="Grelet G."/>
            <person name="Kuo A."/>
            <person name="Kohler A."/>
            <person name="Daghino S."/>
            <person name="Barry K."/>
            <person name="Choi C."/>
            <person name="Cichocki N."/>
            <person name="Clum A."/>
            <person name="Copeland A."/>
            <person name="Hainaut M."/>
            <person name="Haridas S."/>
            <person name="Labutti K."/>
            <person name="Lindquist E."/>
            <person name="Lipzen A."/>
            <person name="Khouja H.-R."/>
            <person name="Murat C."/>
            <person name="Ohm R."/>
            <person name="Olson A."/>
            <person name="Spatafora J."/>
            <person name="Veneault-Fourrey C."/>
            <person name="Henrissat B."/>
            <person name="Grigoriev I."/>
            <person name="Martin F."/>
            <person name="Perotto S."/>
        </authorList>
    </citation>
    <scope>NUCLEOTIDE SEQUENCE [LARGE SCALE GENOMIC DNA]</scope>
    <source>
        <strain evidence="2 3">E</strain>
    </source>
</reference>
<dbReference type="PANTHER" id="PTHR35041">
    <property type="entry name" value="MEDIATOR OF RNA POLYMERASE II TRANSCRIPTION SUBUNIT 1"/>
    <property type="match status" value="1"/>
</dbReference>
<organism evidence="2 3">
    <name type="scientific">Hyaloscypha bicolor E</name>
    <dbReference type="NCBI Taxonomy" id="1095630"/>
    <lineage>
        <taxon>Eukaryota</taxon>
        <taxon>Fungi</taxon>
        <taxon>Dikarya</taxon>
        <taxon>Ascomycota</taxon>
        <taxon>Pezizomycotina</taxon>
        <taxon>Leotiomycetes</taxon>
        <taxon>Helotiales</taxon>
        <taxon>Hyaloscyphaceae</taxon>
        <taxon>Hyaloscypha</taxon>
        <taxon>Hyaloscypha bicolor</taxon>
    </lineage>
</organism>
<dbReference type="AlphaFoldDB" id="A0A2J6TDM6"/>
<dbReference type="Proteomes" id="UP000235371">
    <property type="component" value="Unassembled WGS sequence"/>
</dbReference>
<evidence type="ECO:0000256" key="1">
    <source>
        <dbReference type="SAM" id="Phobius"/>
    </source>
</evidence>
<feature type="transmembrane region" description="Helical" evidence="1">
    <location>
        <begin position="96"/>
        <end position="118"/>
    </location>
</feature>
<dbReference type="OrthoDB" id="5322539at2759"/>
<accession>A0A2J6TDM6</accession>
<feature type="transmembrane region" description="Helical" evidence="1">
    <location>
        <begin position="487"/>
        <end position="509"/>
    </location>
</feature>
<gene>
    <name evidence="2" type="ORF">K444DRAFT_587095</name>
</gene>
<feature type="transmembrane region" description="Helical" evidence="1">
    <location>
        <begin position="55"/>
        <end position="76"/>
    </location>
</feature>
<keyword evidence="1" id="KW-0472">Membrane</keyword>
<protein>
    <submittedName>
        <fullName evidence="2">Uncharacterized protein</fullName>
    </submittedName>
</protein>
<proteinExistence type="predicted"/>